<dbReference type="InterPro" id="IPR010426">
    <property type="entry name" value="MTTB_MeTrfase"/>
</dbReference>
<dbReference type="GO" id="GO:0032259">
    <property type="term" value="P:methylation"/>
    <property type="evidence" value="ECO:0007669"/>
    <property type="project" value="UniProtKB-KW"/>
</dbReference>
<dbReference type="GO" id="GO:0008168">
    <property type="term" value="F:methyltransferase activity"/>
    <property type="evidence" value="ECO:0007669"/>
    <property type="project" value="UniProtKB-KW"/>
</dbReference>
<dbReference type="Pfam" id="PF06253">
    <property type="entry name" value="MTTB"/>
    <property type="match status" value="1"/>
</dbReference>
<evidence type="ECO:0000256" key="1">
    <source>
        <dbReference type="ARBA" id="ARBA00007137"/>
    </source>
</evidence>
<proteinExistence type="inferred from homology"/>
<dbReference type="GO" id="GO:0015948">
    <property type="term" value="P:methanogenesis"/>
    <property type="evidence" value="ECO:0007669"/>
    <property type="project" value="UniProtKB-UniRule"/>
</dbReference>
<dbReference type="PIRSF" id="PIRSF037567">
    <property type="entry name" value="MTTB_MeTrfase"/>
    <property type="match status" value="1"/>
</dbReference>
<evidence type="ECO:0000256" key="4">
    <source>
        <dbReference type="PIRNR" id="PIRNR037567"/>
    </source>
</evidence>
<evidence type="ECO:0000256" key="3">
    <source>
        <dbReference type="ARBA" id="ARBA00022679"/>
    </source>
</evidence>
<feature type="compositionally biased region" description="Basic and acidic residues" evidence="5">
    <location>
        <begin position="1"/>
        <end position="18"/>
    </location>
</feature>
<evidence type="ECO:0000313" key="6">
    <source>
        <dbReference type="EMBL" id="XBO41029.1"/>
    </source>
</evidence>
<dbReference type="RefSeq" id="WP_406857882.1">
    <property type="nucleotide sequence ID" value="NZ_CP157484.1"/>
</dbReference>
<keyword evidence="3 4" id="KW-0808">Transferase</keyword>
<name>A0AAU7JLN7_9HYPH</name>
<dbReference type="EC" id="2.1.1.-" evidence="4"/>
<dbReference type="AlphaFoldDB" id="A0AAU7JLN7"/>
<protein>
    <recommendedName>
        <fullName evidence="4">Methyltransferase</fullName>
        <ecNumber evidence="4">2.1.1.-</ecNumber>
    </recommendedName>
</protein>
<accession>A0AAU7JLN7</accession>
<sequence>MTLHQAERPQRTGRENRQRARSAAAGVAGPAYIRRRIPAYEMLGEEGLTALEVHADRILAEIGFEIRGDDEALALFRAAGAEVSGQRLRFEPGLVRSLITATAPREFVQHARNPARSVVIGGDATVFAPAYGSPFVTDIDQGRRYGALADFENFVKLAYVSPWLHHSGGTVCEPVDVPVNKRHLDMVYAHARWSDKAFMGSVTTAGRAQDSIEMCRILFGADFVDRHCVILGNVNVNSPLVLDGEASRVIRAYAAANQAPVCVPFILGGAMGPVTTAGALAQCFAEAMVCVALGQLERPGSPAILGNFLSSMSLKSGAPTFGTPEPALAYFAVGQLARRLGVPLRCGGNLCASKIPDAQAAYESANSMWPAFLAGANFILHAAGWAEGALAMSYEKFVMDAEQCGVFHVLAQGMALDENAFAMDAFAEVGPGKHFLGSAHTMRNVETAFHDLPSSDNNSFEQWTDEGALDLPRRANARWKRMLAEYQAPAIDPGVDEALQDFVARRKSAMPDMWY</sequence>
<comment type="similarity">
    <text evidence="1 4">Belongs to the trimethylamine methyltransferase family.</text>
</comment>
<dbReference type="Gene3D" id="3.20.20.480">
    <property type="entry name" value="Trimethylamine methyltransferase-like"/>
    <property type="match status" value="1"/>
</dbReference>
<keyword evidence="2 6" id="KW-0489">Methyltransferase</keyword>
<gene>
    <name evidence="6" type="ORF">ABEG18_09795</name>
</gene>
<feature type="region of interest" description="Disordered" evidence="5">
    <location>
        <begin position="1"/>
        <end position="23"/>
    </location>
</feature>
<evidence type="ECO:0000256" key="2">
    <source>
        <dbReference type="ARBA" id="ARBA00022603"/>
    </source>
</evidence>
<organism evidence="6">
    <name type="scientific">Alsobacter sp. KACC 23698</name>
    <dbReference type="NCBI Taxonomy" id="3149229"/>
    <lineage>
        <taxon>Bacteria</taxon>
        <taxon>Pseudomonadati</taxon>
        <taxon>Pseudomonadota</taxon>
        <taxon>Alphaproteobacteria</taxon>
        <taxon>Hyphomicrobiales</taxon>
        <taxon>Alsobacteraceae</taxon>
        <taxon>Alsobacter</taxon>
    </lineage>
</organism>
<dbReference type="InterPro" id="IPR038601">
    <property type="entry name" value="MttB-like_sf"/>
</dbReference>
<evidence type="ECO:0000256" key="5">
    <source>
        <dbReference type="SAM" id="MobiDB-lite"/>
    </source>
</evidence>
<dbReference type="EMBL" id="CP157484">
    <property type="protein sequence ID" value="XBO41029.1"/>
    <property type="molecule type" value="Genomic_DNA"/>
</dbReference>
<reference evidence="6" key="1">
    <citation type="submission" date="2024-05" db="EMBL/GenBank/DDBJ databases">
        <authorList>
            <person name="Kim S."/>
            <person name="Heo J."/>
            <person name="Choi H."/>
            <person name="Choi Y."/>
            <person name="Kwon S.-W."/>
            <person name="Kim Y."/>
        </authorList>
    </citation>
    <scope>NUCLEOTIDE SEQUENCE</scope>
    <source>
        <strain evidence="6">KACC 23698</strain>
    </source>
</reference>